<protein>
    <submittedName>
        <fullName evidence="4">PQQ-binding-like beta-propeller repeat protein</fullName>
    </submittedName>
</protein>
<dbReference type="InterPro" id="IPR011047">
    <property type="entry name" value="Quinoprotein_ADH-like_sf"/>
</dbReference>
<dbReference type="InterPro" id="IPR002372">
    <property type="entry name" value="PQQ_rpt_dom"/>
</dbReference>
<sequence length="564" mass="57150">MARDPDEGDAFVFDLVDDDAAAGDVPTGSVRPGTTPDAELAAADPAASGSPGRRRRAAAQVAAILAIVLGTGLVVEGIRDHARIERMRDIPGGVADVSAPLEETWVWAGTVGSGESSTADVVVLGEVLAFRSEDGLVALDPATGQEAWTVRLRANADCGPTVSPARAAPASEALVCLQRTGNGTEREVVAVGPDGATSAPRVLDAADTRSYGLPHVGPDGTVLRAKRAGPLSAIDLGDAACTAAGECSGTVEAGRDLLLRAEDAATGAARWTVTVPFRAADAVQCARTFGGSWGGSDTRLVLSGQLTPDTFGARVTAGLVDLNGCGVEASVTSDGVVLGTEIEPGRGGVIRLGATRYAGVTFEGVARARLYAADGDVVGEIVGYPLSPAATDEVGPATLLAVDEPARRLRAYEPDGTPRWDIVLQSGGQEFLAQVGDTAVVTSGAGTVRGLDLATGAERWVWDGSAPASADDGGYFGSAHVVQTFTDGESVLLLTEREAGGGTQGLVALDAASGAVLWDRPGGGPITTFDLTDGDTVEQGVIGDLIAVDGNLLEVTPRGVRGLG</sequence>
<dbReference type="Gene3D" id="2.130.10.10">
    <property type="entry name" value="YVTN repeat-like/Quinoprotein amine dehydrogenase"/>
    <property type="match status" value="1"/>
</dbReference>
<gene>
    <name evidence="4" type="ORF">ACFO6V_14700</name>
</gene>
<keyword evidence="5" id="KW-1185">Reference proteome</keyword>
<organism evidence="4 5">
    <name type="scientific">Promicromonospora alba</name>
    <dbReference type="NCBI Taxonomy" id="1616110"/>
    <lineage>
        <taxon>Bacteria</taxon>
        <taxon>Bacillati</taxon>
        <taxon>Actinomycetota</taxon>
        <taxon>Actinomycetes</taxon>
        <taxon>Micrococcales</taxon>
        <taxon>Promicromonosporaceae</taxon>
        <taxon>Promicromonospora</taxon>
    </lineage>
</organism>
<evidence type="ECO:0000256" key="2">
    <source>
        <dbReference type="SAM" id="Phobius"/>
    </source>
</evidence>
<evidence type="ECO:0000313" key="4">
    <source>
        <dbReference type="EMBL" id="MFC4629492.1"/>
    </source>
</evidence>
<keyword evidence="2" id="KW-0472">Membrane</keyword>
<dbReference type="SMART" id="SM00564">
    <property type="entry name" value="PQQ"/>
    <property type="match status" value="4"/>
</dbReference>
<dbReference type="RefSeq" id="WP_377136535.1">
    <property type="nucleotide sequence ID" value="NZ_JBHSFI010000004.1"/>
</dbReference>
<feature type="compositionally biased region" description="Low complexity" evidence="1">
    <location>
        <begin position="36"/>
        <end position="51"/>
    </location>
</feature>
<dbReference type="InterPro" id="IPR018391">
    <property type="entry name" value="PQQ_b-propeller_rpt"/>
</dbReference>
<reference evidence="5" key="1">
    <citation type="journal article" date="2019" name="Int. J. Syst. Evol. Microbiol.">
        <title>The Global Catalogue of Microorganisms (GCM) 10K type strain sequencing project: providing services to taxonomists for standard genome sequencing and annotation.</title>
        <authorList>
            <consortium name="The Broad Institute Genomics Platform"/>
            <consortium name="The Broad Institute Genome Sequencing Center for Infectious Disease"/>
            <person name="Wu L."/>
            <person name="Ma J."/>
        </authorList>
    </citation>
    <scope>NUCLEOTIDE SEQUENCE [LARGE SCALE GENOMIC DNA]</scope>
    <source>
        <strain evidence="5">CCUG 42722</strain>
    </source>
</reference>
<dbReference type="Pfam" id="PF13360">
    <property type="entry name" value="PQQ_2"/>
    <property type="match status" value="1"/>
</dbReference>
<dbReference type="SUPFAM" id="SSF50998">
    <property type="entry name" value="Quinoprotein alcohol dehydrogenase-like"/>
    <property type="match status" value="1"/>
</dbReference>
<dbReference type="Proteomes" id="UP001596011">
    <property type="component" value="Unassembled WGS sequence"/>
</dbReference>
<evidence type="ECO:0000256" key="1">
    <source>
        <dbReference type="SAM" id="MobiDB-lite"/>
    </source>
</evidence>
<name>A0ABV9HGT4_9MICO</name>
<evidence type="ECO:0000259" key="3">
    <source>
        <dbReference type="Pfam" id="PF13360"/>
    </source>
</evidence>
<keyword evidence="2" id="KW-1133">Transmembrane helix</keyword>
<dbReference type="InterPro" id="IPR015943">
    <property type="entry name" value="WD40/YVTN_repeat-like_dom_sf"/>
</dbReference>
<feature type="domain" description="Pyrrolo-quinoline quinone repeat" evidence="3">
    <location>
        <begin position="397"/>
        <end position="524"/>
    </location>
</feature>
<proteinExistence type="predicted"/>
<feature type="transmembrane region" description="Helical" evidence="2">
    <location>
        <begin position="57"/>
        <end position="78"/>
    </location>
</feature>
<keyword evidence="2" id="KW-0812">Transmembrane</keyword>
<feature type="region of interest" description="Disordered" evidence="1">
    <location>
        <begin position="20"/>
        <end position="53"/>
    </location>
</feature>
<accession>A0ABV9HGT4</accession>
<comment type="caution">
    <text evidence="4">The sequence shown here is derived from an EMBL/GenBank/DDBJ whole genome shotgun (WGS) entry which is preliminary data.</text>
</comment>
<dbReference type="EMBL" id="JBHSFI010000004">
    <property type="protein sequence ID" value="MFC4629492.1"/>
    <property type="molecule type" value="Genomic_DNA"/>
</dbReference>
<evidence type="ECO:0000313" key="5">
    <source>
        <dbReference type="Proteomes" id="UP001596011"/>
    </source>
</evidence>